<dbReference type="EMBL" id="MWUU01000014">
    <property type="protein sequence ID" value="PCF54329.1"/>
    <property type="molecule type" value="Genomic_DNA"/>
</dbReference>
<name>A0A2A4GVQ3_9STAP</name>
<keyword evidence="2 6" id="KW-0645">Protease</keyword>
<dbReference type="GO" id="GO:0008236">
    <property type="term" value="F:serine-type peptidase activity"/>
    <property type="evidence" value="ECO:0007669"/>
    <property type="project" value="UniProtKB-KW"/>
</dbReference>
<evidence type="ECO:0000256" key="5">
    <source>
        <dbReference type="ARBA" id="ARBA00022825"/>
    </source>
</evidence>
<dbReference type="InterPro" id="IPR009003">
    <property type="entry name" value="Peptidase_S1_PA"/>
</dbReference>
<protein>
    <recommendedName>
        <fullName evidence="6">Serine protease</fullName>
        <ecNumber evidence="6">3.4.21.-</ecNumber>
    </recommendedName>
</protein>
<dbReference type="InterPro" id="IPR043504">
    <property type="entry name" value="Peptidase_S1_PA_chymotrypsin"/>
</dbReference>
<evidence type="ECO:0000256" key="4">
    <source>
        <dbReference type="ARBA" id="ARBA00022801"/>
    </source>
</evidence>
<keyword evidence="5 6" id="KW-0720">Serine protease</keyword>
<dbReference type="RefSeq" id="WP_096593315.1">
    <property type="nucleotide sequence ID" value="NZ_MWRM01000003.1"/>
</dbReference>
<dbReference type="InterPro" id="IPR008256">
    <property type="entry name" value="Peptidase_S1B"/>
</dbReference>
<accession>A0A2A4GVQ3</accession>
<evidence type="ECO:0000313" key="8">
    <source>
        <dbReference type="Proteomes" id="UP000218335"/>
    </source>
</evidence>
<proteinExistence type="inferred from homology"/>
<dbReference type="AlphaFoldDB" id="A0A2A4GVQ3"/>
<reference evidence="7 8" key="1">
    <citation type="journal article" date="2017" name="PLoS ONE">
        <title>Development of a real-time PCR for detection of Staphylococcus pseudintermedius using a novel automated comparison of whole-genome sequences.</title>
        <authorList>
            <person name="Verstappen K.M."/>
            <person name="Huijbregts L."/>
            <person name="Spaninks M."/>
            <person name="Wagenaar J.A."/>
            <person name="Fluit A.C."/>
            <person name="Duim B."/>
        </authorList>
    </citation>
    <scope>NUCLEOTIDE SEQUENCE [LARGE SCALE GENOMIC DNA]</scope>
    <source>
        <strain evidence="7 8">215070706401-1</strain>
    </source>
</reference>
<dbReference type="PRINTS" id="PR00839">
    <property type="entry name" value="V8PROTEASE"/>
</dbReference>
<dbReference type="Gene3D" id="2.40.10.10">
    <property type="entry name" value="Trypsin-like serine proteases"/>
    <property type="match status" value="2"/>
</dbReference>
<sequence length="246" mass="27490">MRKLKMLLLLSLVCFLLMPAYTVYARGDEDNPDTHSPPHQEVVPDTVKDPRSKYTAKYLSATGHVCTAILISSTAALTAQHCGGTKARTRAGTIYPGASGTSTPFGYMNIRFYIPHPTKDIALIKGIDRDQDKFYKYYIGKFKTTVTGYTDEALSKFVEEDIYSYGYPYKEGVFKQYRSDGTITNYSKYLPLFYTNMPASEGQSGSGVFTKNGNFIGIITTRTHDKEADVLPFTTDIADWINTHAN</sequence>
<comment type="caution">
    <text evidence="7">The sequence shown here is derived from an EMBL/GenBank/DDBJ whole genome shotgun (WGS) entry which is preliminary data.</text>
</comment>
<evidence type="ECO:0000256" key="2">
    <source>
        <dbReference type="ARBA" id="ARBA00022670"/>
    </source>
</evidence>
<comment type="similarity">
    <text evidence="1 6">Belongs to the peptidase S1B family.</text>
</comment>
<feature type="chain" id="PRO_5011831518" description="Serine protease" evidence="6">
    <location>
        <begin position="26"/>
        <end position="246"/>
    </location>
</feature>
<dbReference type="SUPFAM" id="SSF50494">
    <property type="entry name" value="Trypsin-like serine proteases"/>
    <property type="match status" value="1"/>
</dbReference>
<feature type="signal peptide" evidence="6">
    <location>
        <begin position="1"/>
        <end position="25"/>
    </location>
</feature>
<evidence type="ECO:0000313" key="7">
    <source>
        <dbReference type="EMBL" id="PCF54329.1"/>
    </source>
</evidence>
<keyword evidence="3 6" id="KW-0732">Signal</keyword>
<dbReference type="EC" id="3.4.21.-" evidence="6"/>
<dbReference type="Pfam" id="PF13365">
    <property type="entry name" value="Trypsin_2"/>
    <property type="match status" value="1"/>
</dbReference>
<dbReference type="Proteomes" id="UP000218335">
    <property type="component" value="Unassembled WGS sequence"/>
</dbReference>
<evidence type="ECO:0000256" key="3">
    <source>
        <dbReference type="ARBA" id="ARBA00022729"/>
    </source>
</evidence>
<evidence type="ECO:0000256" key="6">
    <source>
        <dbReference type="RuleBase" id="RU004296"/>
    </source>
</evidence>
<dbReference type="GO" id="GO:0006508">
    <property type="term" value="P:proteolysis"/>
    <property type="evidence" value="ECO:0007669"/>
    <property type="project" value="UniProtKB-KW"/>
</dbReference>
<evidence type="ECO:0000256" key="1">
    <source>
        <dbReference type="ARBA" id="ARBA00008764"/>
    </source>
</evidence>
<gene>
    <name evidence="7" type="ORF">B5C08_10075</name>
</gene>
<organism evidence="7 8">
    <name type="scientific">Staphylococcus delphini</name>
    <dbReference type="NCBI Taxonomy" id="53344"/>
    <lineage>
        <taxon>Bacteria</taxon>
        <taxon>Bacillati</taxon>
        <taxon>Bacillota</taxon>
        <taxon>Bacilli</taxon>
        <taxon>Bacillales</taxon>
        <taxon>Staphylococcaceae</taxon>
        <taxon>Staphylococcus</taxon>
        <taxon>Staphylococcus intermedius group</taxon>
    </lineage>
</organism>
<keyword evidence="4 6" id="KW-0378">Hydrolase</keyword>